<dbReference type="EMBL" id="CAJMWZ010005416">
    <property type="protein sequence ID" value="CAE6506020.1"/>
    <property type="molecule type" value="Genomic_DNA"/>
</dbReference>
<gene>
    <name evidence="1" type="ORF">RDB_LOCUS101316</name>
</gene>
<dbReference type="SUPFAM" id="SSF52047">
    <property type="entry name" value="RNI-like"/>
    <property type="match status" value="1"/>
</dbReference>
<proteinExistence type="predicted"/>
<comment type="caution">
    <text evidence="1">The sequence shown here is derived from an EMBL/GenBank/DDBJ whole genome shotgun (WGS) entry which is preliminary data.</text>
</comment>
<evidence type="ECO:0000313" key="2">
    <source>
        <dbReference type="Proteomes" id="UP000663850"/>
    </source>
</evidence>
<sequence length="410" mass="45846">MILETLASAPHLAFHVKALEFRDFPTHLSSDGRHRIIALATQAISNCINLRSCSWTRDRTLSTSVLQRLAELKLLKELEINAKPGAFGAWIPEDLLAFRGLQSLTLIMPARSVVELLPEWTAKNRDTLESLVIICKSTPYLNDDVLQRMRPSLWNLRRLHLAGCIKVTECSVGNFLVDNNHLQSLALETCSPRFDMNSLASACATHKRLQFLTSISLTMPPSKESSQRHKWLGDVILLLKYSPLESFQLYASGGTDELISYEGVDYEAVRELVDLHAFTLKRIGIQRLIVPVESLAYACENCSQLEEIFATLCGVGRDALAQALATGKHLRNVHLTLMTDVAGEMRPLHLITAQEICQHVARSCGDALQLIGSQTRVWQVKRNFSSGQTIRTLGPYSGQQIPEQFLMMRA</sequence>
<dbReference type="Gene3D" id="3.80.10.10">
    <property type="entry name" value="Ribonuclease Inhibitor"/>
    <property type="match status" value="1"/>
</dbReference>
<evidence type="ECO:0000313" key="1">
    <source>
        <dbReference type="EMBL" id="CAE6506020.1"/>
    </source>
</evidence>
<reference evidence="1" key="1">
    <citation type="submission" date="2021-01" db="EMBL/GenBank/DDBJ databases">
        <authorList>
            <person name="Kaushik A."/>
        </authorList>
    </citation>
    <scope>NUCLEOTIDE SEQUENCE</scope>
    <source>
        <strain evidence="1">Type strain: AG8-Rh-89/</strain>
    </source>
</reference>
<dbReference type="AlphaFoldDB" id="A0A8H3D182"/>
<protein>
    <submittedName>
        <fullName evidence="1">Uncharacterized protein</fullName>
    </submittedName>
</protein>
<dbReference type="InterPro" id="IPR032675">
    <property type="entry name" value="LRR_dom_sf"/>
</dbReference>
<dbReference type="Proteomes" id="UP000663850">
    <property type="component" value="Unassembled WGS sequence"/>
</dbReference>
<organism evidence="1 2">
    <name type="scientific">Rhizoctonia solani</name>
    <dbReference type="NCBI Taxonomy" id="456999"/>
    <lineage>
        <taxon>Eukaryota</taxon>
        <taxon>Fungi</taxon>
        <taxon>Dikarya</taxon>
        <taxon>Basidiomycota</taxon>
        <taxon>Agaricomycotina</taxon>
        <taxon>Agaricomycetes</taxon>
        <taxon>Cantharellales</taxon>
        <taxon>Ceratobasidiaceae</taxon>
        <taxon>Rhizoctonia</taxon>
    </lineage>
</organism>
<accession>A0A8H3D182</accession>
<name>A0A8H3D182_9AGAM</name>